<keyword evidence="3 6" id="KW-0240">DNA-directed RNA polymerase</keyword>
<reference evidence="10" key="1">
    <citation type="submission" date="2020-05" db="UniProtKB">
        <authorList>
            <consortium name="EnsemblMetazoa"/>
        </authorList>
    </citation>
    <scope>IDENTIFICATION</scope>
    <source>
        <strain evidence="10">USDA</strain>
    </source>
</reference>
<dbReference type="VEuPathDB" id="VectorBase:SCAU004189"/>
<accession>A0A1I8P2D9</accession>
<sequence length="527" mass="60261">MSIDYGNLCSVILKQCFGETVQLVGDCLFAANARTLSNIAKTTKLSRREVSTALGILIKYQLINFQANEVNAFVAEYTLKREEILYILRYSRYVHLIQTMYGSVGAAIAEELLYSGSQTASNTLLKCMANNEITEKVETIRDTFFQMIRDNYLIKLPMLVTSETGEPDAVPKLHIEDYDLFNPPDIDLPTLAKIHNGALPATQLKDTGVFWQLNFKRFHQDFRDSLMISAVERKLGASAGECFKFILKQMYERTDPWQRQYSNPFTVVEVKQQVEKNSSNLDLLRHLEKYVALIADDSLHFIRKIGEMGGGQYVVDMAPAFESLALACIENVITERFGSKASRIFRVVRMKKYIEQEELQKEAMIPAKEAKLLSYSLFQEQFLQIKTIRKAGGGGTGPAKAFYLFYLKHKQITKMLLDICFKALYNDITRSNYEKNEHKRLIEKSQKLDSIVATMKERGESEEYIAEILETLTPPEREILDKVKNRIKTLSKAELSLDDTIFLLQMYIYHSAPTYVVATNKKSSSNQ</sequence>
<keyword evidence="5 6" id="KW-0539">Nucleus</keyword>
<dbReference type="FunFam" id="1.10.10.10:FF:000199">
    <property type="entry name" value="DNA-directed RNA polymerase III subunit RPC3"/>
    <property type="match status" value="1"/>
</dbReference>
<dbReference type="InterPro" id="IPR039748">
    <property type="entry name" value="RPC3"/>
</dbReference>
<name>A0A1I8P2D9_STOCA</name>
<dbReference type="GO" id="GO:0003697">
    <property type="term" value="F:single-stranded DNA binding"/>
    <property type="evidence" value="ECO:0007669"/>
    <property type="project" value="UniProtKB-UniRule"/>
</dbReference>
<organism evidence="10 11">
    <name type="scientific">Stomoxys calcitrans</name>
    <name type="common">Stable fly</name>
    <name type="synonym">Conops calcitrans</name>
    <dbReference type="NCBI Taxonomy" id="35570"/>
    <lineage>
        <taxon>Eukaryota</taxon>
        <taxon>Metazoa</taxon>
        <taxon>Ecdysozoa</taxon>
        <taxon>Arthropoda</taxon>
        <taxon>Hexapoda</taxon>
        <taxon>Insecta</taxon>
        <taxon>Pterygota</taxon>
        <taxon>Neoptera</taxon>
        <taxon>Endopterygota</taxon>
        <taxon>Diptera</taxon>
        <taxon>Brachycera</taxon>
        <taxon>Muscomorpha</taxon>
        <taxon>Muscoidea</taxon>
        <taxon>Muscidae</taxon>
        <taxon>Stomoxys</taxon>
    </lineage>
</organism>
<dbReference type="OrthoDB" id="272392at2759"/>
<evidence type="ECO:0000313" key="10">
    <source>
        <dbReference type="EnsemblMetazoa" id="SCAU004189-PA"/>
    </source>
</evidence>
<evidence type="ECO:0000313" key="11">
    <source>
        <dbReference type="Proteomes" id="UP000095300"/>
    </source>
</evidence>
<dbReference type="InterPro" id="IPR013197">
    <property type="entry name" value="RNA_pol_III_RPC82-rel_HTH"/>
</dbReference>
<dbReference type="Pfam" id="PF20912">
    <property type="entry name" value="RPC3_helical"/>
    <property type="match status" value="1"/>
</dbReference>
<dbReference type="InterPro" id="IPR036388">
    <property type="entry name" value="WH-like_DNA-bd_sf"/>
</dbReference>
<comment type="similarity">
    <text evidence="2 6">Belongs to the eukaryotic RPC3/POLR3C RNA polymerase subunit family.</text>
</comment>
<gene>
    <name evidence="10" type="primary">106080384</name>
</gene>
<evidence type="ECO:0000256" key="6">
    <source>
        <dbReference type="RuleBase" id="RU367076"/>
    </source>
</evidence>
<dbReference type="GO" id="GO:0005666">
    <property type="term" value="C:RNA polymerase III complex"/>
    <property type="evidence" value="ECO:0007669"/>
    <property type="project" value="UniProtKB-UniRule"/>
</dbReference>
<evidence type="ECO:0000256" key="5">
    <source>
        <dbReference type="ARBA" id="ARBA00023242"/>
    </source>
</evidence>
<dbReference type="Gene3D" id="6.10.140.1450">
    <property type="match status" value="1"/>
</dbReference>
<dbReference type="Pfam" id="PF08221">
    <property type="entry name" value="HTH_9"/>
    <property type="match status" value="1"/>
</dbReference>
<dbReference type="PANTHER" id="PTHR12949:SF0">
    <property type="entry name" value="DNA-DIRECTED RNA POLYMERASE III SUBUNIT RPC3"/>
    <property type="match status" value="1"/>
</dbReference>
<evidence type="ECO:0000256" key="2">
    <source>
        <dbReference type="ARBA" id="ARBA00007206"/>
    </source>
</evidence>
<evidence type="ECO:0000256" key="3">
    <source>
        <dbReference type="ARBA" id="ARBA00022478"/>
    </source>
</evidence>
<dbReference type="InterPro" id="IPR008806">
    <property type="entry name" value="RNA_pol_III_Rpc82_C"/>
</dbReference>
<dbReference type="InterPro" id="IPR055207">
    <property type="entry name" value="POLR3C_WHD"/>
</dbReference>
<evidence type="ECO:0000256" key="4">
    <source>
        <dbReference type="ARBA" id="ARBA00023163"/>
    </source>
</evidence>
<evidence type="ECO:0000256" key="1">
    <source>
        <dbReference type="ARBA" id="ARBA00004123"/>
    </source>
</evidence>
<dbReference type="EnsemblMetazoa" id="SCAU004189-RA">
    <property type="protein sequence ID" value="SCAU004189-PA"/>
    <property type="gene ID" value="SCAU004189"/>
</dbReference>
<dbReference type="Pfam" id="PF22536">
    <property type="entry name" value="WHD_POLR3C"/>
    <property type="match status" value="1"/>
</dbReference>
<evidence type="ECO:0000259" key="8">
    <source>
        <dbReference type="Pfam" id="PF08221"/>
    </source>
</evidence>
<comment type="subcellular location">
    <subcellularLocation>
        <location evidence="1 6">Nucleus</location>
    </subcellularLocation>
</comment>
<dbReference type="Gene3D" id="1.10.10.10">
    <property type="entry name" value="Winged helix-like DNA-binding domain superfamily/Winged helix DNA-binding domain"/>
    <property type="match status" value="4"/>
</dbReference>
<dbReference type="PANTHER" id="PTHR12949">
    <property type="entry name" value="RNA POLYMERASE III DNA DIRECTED -RELATED"/>
    <property type="match status" value="1"/>
</dbReference>
<dbReference type="Proteomes" id="UP000095300">
    <property type="component" value="Unassembled WGS sequence"/>
</dbReference>
<feature type="domain" description="DNA-directed RNA polymerase III subunit RPC3 winged-helix" evidence="9">
    <location>
        <begin position="329"/>
        <end position="406"/>
    </location>
</feature>
<dbReference type="Pfam" id="PF05645">
    <property type="entry name" value="RNA_pol_Rpc82"/>
    <property type="match status" value="1"/>
</dbReference>
<evidence type="ECO:0000259" key="9">
    <source>
        <dbReference type="Pfam" id="PF22536"/>
    </source>
</evidence>
<dbReference type="GO" id="GO:0006351">
    <property type="term" value="P:DNA-templated transcription"/>
    <property type="evidence" value="ECO:0007669"/>
    <property type="project" value="InterPro"/>
</dbReference>
<protein>
    <recommendedName>
        <fullName evidence="6">DNA-directed RNA polymerase III subunit RPC3</fullName>
        <shortName evidence="6">RNA polymerase III subunit C3</shortName>
    </recommendedName>
</protein>
<dbReference type="AlphaFoldDB" id="A0A1I8P2D9"/>
<feature type="domain" description="RNA polymerase III subunit RPC82-related helix-turn-helix" evidence="8">
    <location>
        <begin position="7"/>
        <end position="66"/>
    </location>
</feature>
<comment type="function">
    <text evidence="6">DNA-dependent RNA polymerase catalyzes the transcription of DNA into RNA using the four ribonucleoside triphosphates as substrates. Specific core component of RNA polymerase III which synthesizes small RNAs, such as 5S rRNA and tRNAs.</text>
</comment>
<proteinExistence type="inferred from homology"/>
<keyword evidence="11" id="KW-1185">Reference proteome</keyword>
<keyword evidence="4 6" id="KW-0804">Transcription</keyword>
<dbReference type="KEGG" id="scac:106080384"/>
<dbReference type="STRING" id="35570.A0A1I8P2D9"/>
<feature type="domain" description="RNA polymerase III Rpc82 C -terminal" evidence="7">
    <location>
        <begin position="202"/>
        <end position="324"/>
    </location>
</feature>
<evidence type="ECO:0000259" key="7">
    <source>
        <dbReference type="Pfam" id="PF05645"/>
    </source>
</evidence>
<comment type="subunit">
    <text evidence="6">Component of the RNA polymerase III (Pol III) complex consisting of 17 subunits.</text>
</comment>